<proteinExistence type="predicted"/>
<evidence type="ECO:0000313" key="1">
    <source>
        <dbReference type="EMBL" id="GIY86667.1"/>
    </source>
</evidence>
<keyword evidence="2" id="KW-1185">Reference proteome</keyword>
<sequence>MANYRLSVRFRSHCAGASRGSSEGRNTTCFLPQWSSREPSPLPYSYSETGRRFKRSNVPFLMVRLDAEVVFGHYWDLSGARNEWEWDR</sequence>
<evidence type="ECO:0000313" key="2">
    <source>
        <dbReference type="Proteomes" id="UP001054837"/>
    </source>
</evidence>
<organism evidence="1 2">
    <name type="scientific">Caerostris darwini</name>
    <dbReference type="NCBI Taxonomy" id="1538125"/>
    <lineage>
        <taxon>Eukaryota</taxon>
        <taxon>Metazoa</taxon>
        <taxon>Ecdysozoa</taxon>
        <taxon>Arthropoda</taxon>
        <taxon>Chelicerata</taxon>
        <taxon>Arachnida</taxon>
        <taxon>Araneae</taxon>
        <taxon>Araneomorphae</taxon>
        <taxon>Entelegynae</taxon>
        <taxon>Araneoidea</taxon>
        <taxon>Araneidae</taxon>
        <taxon>Caerostris</taxon>
    </lineage>
</organism>
<protein>
    <submittedName>
        <fullName evidence="1">Uncharacterized protein</fullName>
    </submittedName>
</protein>
<reference evidence="1 2" key="1">
    <citation type="submission" date="2021-06" db="EMBL/GenBank/DDBJ databases">
        <title>Caerostris darwini draft genome.</title>
        <authorList>
            <person name="Kono N."/>
            <person name="Arakawa K."/>
        </authorList>
    </citation>
    <scope>NUCLEOTIDE SEQUENCE [LARGE SCALE GENOMIC DNA]</scope>
</reference>
<gene>
    <name evidence="1" type="ORF">CDAR_468241</name>
</gene>
<dbReference type="Proteomes" id="UP001054837">
    <property type="component" value="Unassembled WGS sequence"/>
</dbReference>
<name>A0AAV4WV92_9ARAC</name>
<comment type="caution">
    <text evidence="1">The sequence shown here is derived from an EMBL/GenBank/DDBJ whole genome shotgun (WGS) entry which is preliminary data.</text>
</comment>
<accession>A0AAV4WV92</accession>
<dbReference type="AlphaFoldDB" id="A0AAV4WV92"/>
<dbReference type="EMBL" id="BPLQ01015235">
    <property type="protein sequence ID" value="GIY86667.1"/>
    <property type="molecule type" value="Genomic_DNA"/>
</dbReference>